<dbReference type="EMBL" id="SNYM01000032">
    <property type="protein sequence ID" value="TDQ43202.1"/>
    <property type="molecule type" value="Genomic_DNA"/>
</dbReference>
<name>A0A4R6UBB8_9GAMM</name>
<protein>
    <submittedName>
        <fullName evidence="1">Uncharacterized protein</fullName>
    </submittedName>
</protein>
<keyword evidence="2" id="KW-1185">Reference proteome</keyword>
<dbReference type="AlphaFoldDB" id="A0A4R6UBB8"/>
<gene>
    <name evidence="1" type="ORF">EV696_13214</name>
</gene>
<reference evidence="1 2" key="1">
    <citation type="submission" date="2019-03" db="EMBL/GenBank/DDBJ databases">
        <title>Genomic Encyclopedia of Type Strains, Phase IV (KMG-IV): sequencing the most valuable type-strain genomes for metagenomic binning, comparative biology and taxonomic classification.</title>
        <authorList>
            <person name="Goeker M."/>
        </authorList>
    </citation>
    <scope>NUCLEOTIDE SEQUENCE [LARGE SCALE GENOMIC DNA]</scope>
    <source>
        <strain evidence="1 2">DSM 103792</strain>
    </source>
</reference>
<evidence type="ECO:0000313" key="1">
    <source>
        <dbReference type="EMBL" id="TDQ43202.1"/>
    </source>
</evidence>
<sequence>MSFTFRFLNLLSLLRQFEKEAIFIDVRIAKRTDFIISSYVGAIRSCMTDVSLFRGVVYDTSSATDHFFADVLRSFCDRHFESEGKELSYDEYLKCAESDDFPDDVFRFFDGLSKGEGRFRWDRLVALHVLLVCFINHIGLDHQKAKIRGLMSIVGSFENVEIRDNFPNWLEQHGLPKFDLFRIRLAIFLARYMKRGRLG</sequence>
<organism evidence="1 2">
    <name type="scientific">Permianibacter aggregans</name>
    <dbReference type="NCBI Taxonomy" id="1510150"/>
    <lineage>
        <taxon>Bacteria</taxon>
        <taxon>Pseudomonadati</taxon>
        <taxon>Pseudomonadota</taxon>
        <taxon>Gammaproteobacteria</taxon>
        <taxon>Pseudomonadales</taxon>
        <taxon>Pseudomonadaceae</taxon>
        <taxon>Permianibacter</taxon>
    </lineage>
</organism>
<comment type="caution">
    <text evidence="1">The sequence shown here is derived from an EMBL/GenBank/DDBJ whole genome shotgun (WGS) entry which is preliminary data.</text>
</comment>
<accession>A0A4R6UBB8</accession>
<evidence type="ECO:0000313" key="2">
    <source>
        <dbReference type="Proteomes" id="UP000295375"/>
    </source>
</evidence>
<dbReference type="RefSeq" id="WP_133593776.1">
    <property type="nucleotide sequence ID" value="NZ_CP037953.1"/>
</dbReference>
<dbReference type="Proteomes" id="UP000295375">
    <property type="component" value="Unassembled WGS sequence"/>
</dbReference>
<dbReference type="OrthoDB" id="5190630at2"/>
<proteinExistence type="predicted"/>